<evidence type="ECO:0000256" key="6">
    <source>
        <dbReference type="ARBA" id="ARBA00022989"/>
    </source>
</evidence>
<keyword evidence="3 10" id="KW-0812">Transmembrane</keyword>
<dbReference type="OrthoDB" id="10261524at2759"/>
<evidence type="ECO:0000313" key="11">
    <source>
        <dbReference type="EMBL" id="KAG7660655.1"/>
    </source>
</evidence>
<dbReference type="InterPro" id="IPR007653">
    <property type="entry name" value="SPC3"/>
</dbReference>
<keyword evidence="12" id="KW-1185">Reference proteome</keyword>
<dbReference type="RefSeq" id="XP_049260888.1">
    <property type="nucleotide sequence ID" value="XM_049409874.1"/>
</dbReference>
<name>A0A8J5QLD6_9ASCO</name>
<evidence type="ECO:0000256" key="4">
    <source>
        <dbReference type="ARBA" id="ARBA00022824"/>
    </source>
</evidence>
<evidence type="ECO:0000313" key="12">
    <source>
        <dbReference type="Proteomes" id="UP000694255"/>
    </source>
</evidence>
<dbReference type="GO" id="GO:0005787">
    <property type="term" value="C:signal peptidase complex"/>
    <property type="evidence" value="ECO:0007669"/>
    <property type="project" value="InterPro"/>
</dbReference>
<evidence type="ECO:0000256" key="10">
    <source>
        <dbReference type="SAM" id="Phobius"/>
    </source>
</evidence>
<evidence type="ECO:0000256" key="2">
    <source>
        <dbReference type="ARBA" id="ARBA00009289"/>
    </source>
</evidence>
<keyword evidence="6 10" id="KW-1133">Transmembrane helix</keyword>
<dbReference type="Proteomes" id="UP000694255">
    <property type="component" value="Unassembled WGS sequence"/>
</dbReference>
<dbReference type="GO" id="GO:0045047">
    <property type="term" value="P:protein targeting to ER"/>
    <property type="evidence" value="ECO:0007669"/>
    <property type="project" value="TreeGrafter"/>
</dbReference>
<dbReference type="EMBL" id="JAGSYN010000275">
    <property type="protein sequence ID" value="KAG7660655.1"/>
    <property type="molecule type" value="Genomic_DNA"/>
</dbReference>
<proteinExistence type="inferred from homology"/>
<protein>
    <recommendedName>
        <fullName evidence="9">Signal peptidase subunit 3</fullName>
    </recommendedName>
</protein>
<dbReference type="Pfam" id="PF04573">
    <property type="entry name" value="SPC22"/>
    <property type="match status" value="1"/>
</dbReference>
<dbReference type="PANTHER" id="PTHR12804">
    <property type="entry name" value="MICROSOMAL SIGNAL PEPTIDASE 23 KD SUBUNIT SPC22/23"/>
    <property type="match status" value="1"/>
</dbReference>
<keyword evidence="5" id="KW-0735">Signal-anchor</keyword>
<comment type="similarity">
    <text evidence="2 9">Belongs to the SPCS3 family.</text>
</comment>
<gene>
    <name evidence="11" type="ORF">J8A68_005772</name>
</gene>
<evidence type="ECO:0000256" key="8">
    <source>
        <dbReference type="ARBA" id="ARBA00045670"/>
    </source>
</evidence>
<dbReference type="AlphaFoldDB" id="A0A8J5QLD6"/>
<accession>A0A8J5QLD6</accession>
<dbReference type="GeneID" id="73472572"/>
<keyword evidence="7 9" id="KW-0472">Membrane</keyword>
<dbReference type="PIRSF" id="PIRSF016089">
    <property type="entry name" value="SPC22"/>
    <property type="match status" value="1"/>
</dbReference>
<reference evidence="11 12" key="1">
    <citation type="journal article" date="2021" name="DNA Res.">
        <title>Genome analysis of Candida subhashii reveals its hybrid nature and dual mitochondrial genome conformations.</title>
        <authorList>
            <person name="Mixao V."/>
            <person name="Hegedusova E."/>
            <person name="Saus E."/>
            <person name="Pryszcz L.P."/>
            <person name="Cillingova A."/>
            <person name="Nosek J."/>
            <person name="Gabaldon T."/>
        </authorList>
    </citation>
    <scope>NUCLEOTIDE SEQUENCE [LARGE SCALE GENOMIC DNA]</scope>
    <source>
        <strain evidence="11 12">CBS 10753</strain>
    </source>
</reference>
<comment type="function">
    <text evidence="8">Essential component of the signal peptidase complex (SPC) which catalyzes the cleavage of N-terminal signal sequences from nascent proteins as they are translocated into the lumen of the endoplasmic reticulum. Essential for the SPC catalytic activity, possibly by stabilizing and positioning the active center of the complex close to the lumenal surface. Essential for viability.</text>
</comment>
<evidence type="ECO:0000256" key="7">
    <source>
        <dbReference type="ARBA" id="ARBA00023136"/>
    </source>
</evidence>
<evidence type="ECO:0000256" key="1">
    <source>
        <dbReference type="ARBA" id="ARBA00004648"/>
    </source>
</evidence>
<keyword evidence="4 9" id="KW-0256">Endoplasmic reticulum</keyword>
<comment type="caution">
    <text evidence="11">The sequence shown here is derived from an EMBL/GenBank/DDBJ whole genome shotgun (WGS) entry which is preliminary data.</text>
</comment>
<feature type="transmembrane region" description="Helical" evidence="10">
    <location>
        <begin position="15"/>
        <end position="34"/>
    </location>
</feature>
<evidence type="ECO:0000256" key="5">
    <source>
        <dbReference type="ARBA" id="ARBA00022968"/>
    </source>
</evidence>
<sequence>MFNLTNRIQTVGNQALTSAIVIVAAVIALTLLQLNHDGVWNINTTSITNIQPSASIKYSFQYGAVNRKPKENSKIQFDLDADLTPLFNWNTKQVFVYLTAEYPGKSEGSSNKVTYWDKIIKSKDDAKLHLVNQRGKYSVWDVEKSFRGRNATVRLEWNIQPHIGPLIFGSTETSAQFQFEEINKKTH</sequence>
<comment type="subcellular location">
    <subcellularLocation>
        <location evidence="1">Endoplasmic reticulum membrane</location>
        <topology evidence="1">Single-pass type II membrane protein</topology>
    </subcellularLocation>
</comment>
<dbReference type="GO" id="GO:0006465">
    <property type="term" value="P:signal peptide processing"/>
    <property type="evidence" value="ECO:0007669"/>
    <property type="project" value="InterPro"/>
</dbReference>
<organism evidence="11 12">
    <name type="scientific">[Candida] subhashii</name>
    <dbReference type="NCBI Taxonomy" id="561895"/>
    <lineage>
        <taxon>Eukaryota</taxon>
        <taxon>Fungi</taxon>
        <taxon>Dikarya</taxon>
        <taxon>Ascomycota</taxon>
        <taxon>Saccharomycotina</taxon>
        <taxon>Pichiomycetes</taxon>
        <taxon>Debaryomycetaceae</taxon>
        <taxon>Spathaspora</taxon>
    </lineage>
</organism>
<evidence type="ECO:0000256" key="3">
    <source>
        <dbReference type="ARBA" id="ARBA00022692"/>
    </source>
</evidence>
<dbReference type="PANTHER" id="PTHR12804:SF0">
    <property type="entry name" value="SIGNAL PEPTIDASE COMPLEX SUBUNIT 3"/>
    <property type="match status" value="1"/>
</dbReference>
<evidence type="ECO:0000256" key="9">
    <source>
        <dbReference type="PIRNR" id="PIRNR016089"/>
    </source>
</evidence>